<name>A0A897MWM5_9EURY</name>
<gene>
    <name evidence="2" type="ORF">HSR121_0015</name>
</gene>
<feature type="region of interest" description="Disordered" evidence="1">
    <location>
        <begin position="1"/>
        <end position="24"/>
    </location>
</feature>
<dbReference type="EMBL" id="CP064787">
    <property type="protein sequence ID" value="QSG04378.1"/>
    <property type="molecule type" value="Genomic_DNA"/>
</dbReference>
<evidence type="ECO:0000313" key="3">
    <source>
        <dbReference type="Proteomes" id="UP000663525"/>
    </source>
</evidence>
<evidence type="ECO:0000256" key="1">
    <source>
        <dbReference type="SAM" id="MobiDB-lite"/>
    </source>
</evidence>
<dbReference type="AlphaFoldDB" id="A0A897MWM5"/>
<feature type="compositionally biased region" description="Polar residues" evidence="1">
    <location>
        <begin position="7"/>
        <end position="21"/>
    </location>
</feature>
<protein>
    <submittedName>
        <fullName evidence="2">Uncharacterized protein</fullName>
    </submittedName>
</protein>
<accession>A0A897MWM5</accession>
<evidence type="ECO:0000313" key="2">
    <source>
        <dbReference type="EMBL" id="QSG04378.1"/>
    </source>
</evidence>
<reference evidence="2" key="1">
    <citation type="submission" date="2020-11" db="EMBL/GenBank/DDBJ databases">
        <title>Carbohydrate-dependent, anaerobic sulfur respiration: A novel catabolism in halophilic archaea.</title>
        <authorList>
            <person name="Sorokin D.Y."/>
            <person name="Messina E."/>
            <person name="Smedile F."/>
            <person name="La Cono V."/>
            <person name="Hallsworth J.E."/>
            <person name="Yakimov M.M."/>
        </authorList>
    </citation>
    <scope>NUCLEOTIDE SEQUENCE</scope>
    <source>
        <strain evidence="2">HSR12-1</strain>
    </source>
</reference>
<proteinExistence type="predicted"/>
<sequence length="49" mass="5601">MVPPLRSITSSQGTPLCSSPRTDSEYCTDLPVRPHYFVRSTRRDVQYSL</sequence>
<dbReference type="Proteomes" id="UP000663525">
    <property type="component" value="Chromosome"/>
</dbReference>
<organism evidence="2 3">
    <name type="scientific">Halapricum desulfuricans</name>
    <dbReference type="NCBI Taxonomy" id="2841257"/>
    <lineage>
        <taxon>Archaea</taxon>
        <taxon>Methanobacteriati</taxon>
        <taxon>Methanobacteriota</taxon>
        <taxon>Stenosarchaea group</taxon>
        <taxon>Halobacteria</taxon>
        <taxon>Halobacteriales</taxon>
        <taxon>Haloarculaceae</taxon>
        <taxon>Halapricum</taxon>
    </lineage>
</organism>